<feature type="region of interest" description="Disordered" evidence="1">
    <location>
        <begin position="11"/>
        <end position="32"/>
    </location>
</feature>
<reference evidence="2 3" key="1">
    <citation type="journal article" date="2014" name="Curr. Biol.">
        <title>The genome of the clonal raider ant Cerapachys biroi.</title>
        <authorList>
            <person name="Oxley P.R."/>
            <person name="Ji L."/>
            <person name="Fetter-Pruneda I."/>
            <person name="McKenzie S.K."/>
            <person name="Li C."/>
            <person name="Hu H."/>
            <person name="Zhang G."/>
            <person name="Kronauer D.J."/>
        </authorList>
    </citation>
    <scope>NUCLEOTIDE SEQUENCE [LARGE SCALE GENOMIC DNA]</scope>
</reference>
<dbReference type="EMBL" id="KK111419">
    <property type="protein sequence ID" value="EZA46408.1"/>
    <property type="molecule type" value="Genomic_DNA"/>
</dbReference>
<feature type="compositionally biased region" description="Polar residues" evidence="1">
    <location>
        <begin position="11"/>
        <end position="26"/>
    </location>
</feature>
<evidence type="ECO:0000313" key="2">
    <source>
        <dbReference type="EMBL" id="EZA46408.1"/>
    </source>
</evidence>
<evidence type="ECO:0000313" key="3">
    <source>
        <dbReference type="Proteomes" id="UP000053097"/>
    </source>
</evidence>
<gene>
    <name evidence="2" type="ORF">X777_00190</name>
</gene>
<dbReference type="Proteomes" id="UP000053097">
    <property type="component" value="Unassembled WGS sequence"/>
</dbReference>
<name>A0A026VRK9_OOCBI</name>
<organism evidence="2 3">
    <name type="scientific">Ooceraea biroi</name>
    <name type="common">Clonal raider ant</name>
    <name type="synonym">Cerapachys biroi</name>
    <dbReference type="NCBI Taxonomy" id="2015173"/>
    <lineage>
        <taxon>Eukaryota</taxon>
        <taxon>Metazoa</taxon>
        <taxon>Ecdysozoa</taxon>
        <taxon>Arthropoda</taxon>
        <taxon>Hexapoda</taxon>
        <taxon>Insecta</taxon>
        <taxon>Pterygota</taxon>
        <taxon>Neoptera</taxon>
        <taxon>Endopterygota</taxon>
        <taxon>Hymenoptera</taxon>
        <taxon>Apocrita</taxon>
        <taxon>Aculeata</taxon>
        <taxon>Formicoidea</taxon>
        <taxon>Formicidae</taxon>
        <taxon>Dorylinae</taxon>
        <taxon>Ooceraea</taxon>
    </lineage>
</organism>
<evidence type="ECO:0000256" key="1">
    <source>
        <dbReference type="SAM" id="MobiDB-lite"/>
    </source>
</evidence>
<keyword evidence="3" id="KW-1185">Reference proteome</keyword>
<dbReference type="AlphaFoldDB" id="A0A026VRK9"/>
<accession>A0A026VRK9</accession>
<protein>
    <submittedName>
        <fullName evidence="2">Uncharacterized protein</fullName>
    </submittedName>
</protein>
<proteinExistence type="predicted"/>
<sequence>MKFFPSTFKLMNSSGNVKTPISPSSSRNKEKKVVEVQKPVVEERQEEVGSKIELGTIVNFNKEVAAHMIEATDWKSDMLRCKFQEQLPEKLDADNSLYDLAKEYRKVKRFAKERRALIAKYKPFSELKNPKSVRKDM</sequence>